<evidence type="ECO:0000313" key="3">
    <source>
        <dbReference type="EMBL" id="MZQ81083.1"/>
    </source>
</evidence>
<evidence type="ECO:0000259" key="2">
    <source>
        <dbReference type="Pfam" id="PF00248"/>
    </source>
</evidence>
<dbReference type="SUPFAM" id="SSF51430">
    <property type="entry name" value="NAD(P)-linked oxidoreductase"/>
    <property type="match status" value="1"/>
</dbReference>
<dbReference type="PRINTS" id="PR00069">
    <property type="entry name" value="ALDKETRDTASE"/>
</dbReference>
<dbReference type="GO" id="GO:0005829">
    <property type="term" value="C:cytosol"/>
    <property type="evidence" value="ECO:0007669"/>
    <property type="project" value="TreeGrafter"/>
</dbReference>
<reference evidence="3 4" key="1">
    <citation type="submission" date="2019-12" db="EMBL/GenBank/DDBJ databases">
        <title>Paenibacillus sp. nov. sp. isolated from soil.</title>
        <authorList>
            <person name="Kim J."/>
            <person name="Jeong S.E."/>
            <person name="Jung H.S."/>
            <person name="Jeon C.O."/>
        </authorList>
    </citation>
    <scope>NUCLEOTIDE SEQUENCE [LARGE SCALE GENOMIC DNA]</scope>
    <source>
        <strain evidence="3 4">5J-6</strain>
    </source>
</reference>
<dbReference type="InterPro" id="IPR023210">
    <property type="entry name" value="NADP_OxRdtase_dom"/>
</dbReference>
<keyword evidence="1" id="KW-0560">Oxidoreductase</keyword>
<comment type="caution">
    <text evidence="3">The sequence shown here is derived from an EMBL/GenBank/DDBJ whole genome shotgun (WGS) entry which is preliminary data.</text>
</comment>
<evidence type="ECO:0000313" key="4">
    <source>
        <dbReference type="Proteomes" id="UP000481087"/>
    </source>
</evidence>
<feature type="domain" description="NADP-dependent oxidoreductase" evidence="2">
    <location>
        <begin position="17"/>
        <end position="310"/>
    </location>
</feature>
<dbReference type="PANTHER" id="PTHR43364:SF4">
    <property type="entry name" value="NAD(P)-LINKED OXIDOREDUCTASE SUPERFAMILY PROTEIN"/>
    <property type="match status" value="1"/>
</dbReference>
<dbReference type="InterPro" id="IPR020471">
    <property type="entry name" value="AKR"/>
</dbReference>
<organism evidence="3 4">
    <name type="scientific">Paenibacillus silvestris</name>
    <dbReference type="NCBI Taxonomy" id="2606219"/>
    <lineage>
        <taxon>Bacteria</taxon>
        <taxon>Bacillati</taxon>
        <taxon>Bacillota</taxon>
        <taxon>Bacilli</taxon>
        <taxon>Bacillales</taxon>
        <taxon>Paenibacillaceae</taxon>
        <taxon>Paenibacillus</taxon>
    </lineage>
</organism>
<sequence>MKYRILGATGMSVSEFALGTMMFGAMGNSDHEESVRMIHTAMDAGINFIDTADVYSKGESEEIVGKALKGKRDKVVLATKFGLPMAQDANQSGGARRWIIRAVEDSLRRLGTDYIDLYQMHRPDPNTDIGETLSALSDLIRSGKVRAIGSSTFPAEQIVEAQWVADKHNHHRFLTEQPRYSILNRTNESAVLPSTQRYRMGVLSYGPLSSGWLSGRVDPTAGNRASLQTRAFDLSIQGNQLKVAAVQQLTQLATETGMPLAHLAIAFVLSHPAISSVLIGPRKPEQLENLLAGADVVLNEDILDRIDEIVPPGTDLNVADNTFLINPSLENKRLRRR</sequence>
<dbReference type="InterPro" id="IPR036812">
    <property type="entry name" value="NAD(P)_OxRdtase_dom_sf"/>
</dbReference>
<dbReference type="EMBL" id="WTUZ01000007">
    <property type="protein sequence ID" value="MZQ81083.1"/>
    <property type="molecule type" value="Genomic_DNA"/>
</dbReference>
<gene>
    <name evidence="3" type="ORF">GQF01_02900</name>
</gene>
<dbReference type="GO" id="GO:0016491">
    <property type="term" value="F:oxidoreductase activity"/>
    <property type="evidence" value="ECO:0007669"/>
    <property type="project" value="UniProtKB-KW"/>
</dbReference>
<protein>
    <submittedName>
        <fullName evidence="3">Aldo/keto reductase</fullName>
    </submittedName>
</protein>
<dbReference type="FunFam" id="3.20.20.100:FF:000004">
    <property type="entry name" value="Oxidoreductase, aldo/keto reductase"/>
    <property type="match status" value="1"/>
</dbReference>
<evidence type="ECO:0000256" key="1">
    <source>
        <dbReference type="ARBA" id="ARBA00023002"/>
    </source>
</evidence>
<proteinExistence type="predicted"/>
<name>A0A6L8USL3_9BACL</name>
<accession>A0A6L8USL3</accession>
<dbReference type="Gene3D" id="3.20.20.100">
    <property type="entry name" value="NADP-dependent oxidoreductase domain"/>
    <property type="match status" value="1"/>
</dbReference>
<dbReference type="PANTHER" id="PTHR43364">
    <property type="entry name" value="NADH-SPECIFIC METHYLGLYOXAL REDUCTASE-RELATED"/>
    <property type="match status" value="1"/>
</dbReference>
<dbReference type="RefSeq" id="WP_161405393.1">
    <property type="nucleotide sequence ID" value="NZ_WTUZ01000007.1"/>
</dbReference>
<dbReference type="AlphaFoldDB" id="A0A6L8USL3"/>
<dbReference type="Proteomes" id="UP000481087">
    <property type="component" value="Unassembled WGS sequence"/>
</dbReference>
<dbReference type="Pfam" id="PF00248">
    <property type="entry name" value="Aldo_ket_red"/>
    <property type="match status" value="1"/>
</dbReference>
<keyword evidence="4" id="KW-1185">Reference proteome</keyword>
<dbReference type="InterPro" id="IPR050523">
    <property type="entry name" value="AKR_Detox_Biosynth"/>
</dbReference>